<keyword evidence="4" id="KW-1185">Reference proteome</keyword>
<evidence type="ECO:0000313" key="4">
    <source>
        <dbReference type="Proteomes" id="UP000414233"/>
    </source>
</evidence>
<feature type="domain" description="BD-FAE-like" evidence="2">
    <location>
        <begin position="61"/>
        <end position="158"/>
    </location>
</feature>
<dbReference type="InterPro" id="IPR050300">
    <property type="entry name" value="GDXG_lipolytic_enzyme"/>
</dbReference>
<evidence type="ECO:0000256" key="1">
    <source>
        <dbReference type="ARBA" id="ARBA00022801"/>
    </source>
</evidence>
<evidence type="ECO:0000313" key="3">
    <source>
        <dbReference type="EMBL" id="VVE35919.1"/>
    </source>
</evidence>
<dbReference type="OrthoDB" id="9771666at2"/>
<reference evidence="3 4" key="1">
    <citation type="submission" date="2019-08" db="EMBL/GenBank/DDBJ databases">
        <authorList>
            <person name="Peeters C."/>
        </authorList>
    </citation>
    <scope>NUCLEOTIDE SEQUENCE [LARGE SCALE GENOMIC DNA]</scope>
    <source>
        <strain evidence="3 4">LMG 30175</strain>
    </source>
</reference>
<dbReference type="Pfam" id="PF20434">
    <property type="entry name" value="BD-FAE"/>
    <property type="match status" value="1"/>
</dbReference>
<dbReference type="AlphaFoldDB" id="A0A5E4XHL1"/>
<proteinExistence type="predicted"/>
<dbReference type="GO" id="GO:0016787">
    <property type="term" value="F:hydrolase activity"/>
    <property type="evidence" value="ECO:0007669"/>
    <property type="project" value="UniProtKB-KW"/>
</dbReference>
<name>A0A5E4XHL1_9BURK</name>
<gene>
    <name evidence="3" type="ORF">PTE30175_03800</name>
</gene>
<dbReference type="InterPro" id="IPR029058">
    <property type="entry name" value="AB_hydrolase_fold"/>
</dbReference>
<evidence type="ECO:0000259" key="2">
    <source>
        <dbReference type="Pfam" id="PF20434"/>
    </source>
</evidence>
<organism evidence="3 4">
    <name type="scientific">Pandoraea terrae</name>
    <dbReference type="NCBI Taxonomy" id="1537710"/>
    <lineage>
        <taxon>Bacteria</taxon>
        <taxon>Pseudomonadati</taxon>
        <taxon>Pseudomonadota</taxon>
        <taxon>Betaproteobacteria</taxon>
        <taxon>Burkholderiales</taxon>
        <taxon>Burkholderiaceae</taxon>
        <taxon>Pandoraea</taxon>
    </lineage>
</organism>
<keyword evidence="1" id="KW-0378">Hydrolase</keyword>
<dbReference type="EMBL" id="CABPRZ010000017">
    <property type="protein sequence ID" value="VVE35919.1"/>
    <property type="molecule type" value="Genomic_DNA"/>
</dbReference>
<dbReference type="RefSeq" id="WP_150698608.1">
    <property type="nucleotide sequence ID" value="NZ_CABPRZ010000017.1"/>
</dbReference>
<protein>
    <submittedName>
        <fullName evidence="3">Esterase</fullName>
    </submittedName>
</protein>
<accession>A0A5E4XHL1</accession>
<dbReference type="SUPFAM" id="SSF53474">
    <property type="entry name" value="alpha/beta-Hydrolases"/>
    <property type="match status" value="1"/>
</dbReference>
<dbReference type="InterPro" id="IPR049492">
    <property type="entry name" value="BD-FAE-like_dom"/>
</dbReference>
<dbReference type="PANTHER" id="PTHR48081:SF33">
    <property type="entry name" value="KYNURENINE FORMAMIDASE"/>
    <property type="match status" value="1"/>
</dbReference>
<dbReference type="PANTHER" id="PTHR48081">
    <property type="entry name" value="AB HYDROLASE SUPERFAMILY PROTEIN C4A8.06C"/>
    <property type="match status" value="1"/>
</dbReference>
<sequence length="298" mass="32235">MKLYRNFDQAELDVQYNARATTPDVAQILASYAETSAAARAAVPCILDVPYGEHPDEGLDIFPASQPDSPVFVFIHGGYWRALNKRDSCNMAPAFTQAGATVVSVNYSLAPGATLDRIVDQNRRALAWVYRNIAQHNGDPRRIHVCGSSAGGHLVGMLLSTGWHAAYHVPEDVVAGAAPLSGLFDLTPIPHTHINAWMHLSADDARRNSPAAHMPSRGCPIVVSYGETETSEFKRQTDDYLAAWRALGFPGEYVAMPGTNHFDIVLTLADPASPLTRAIFRQMGLGEMPAAASPQEAV</sequence>
<dbReference type="Gene3D" id="3.40.50.1820">
    <property type="entry name" value="alpha/beta hydrolase"/>
    <property type="match status" value="1"/>
</dbReference>
<dbReference type="Proteomes" id="UP000414233">
    <property type="component" value="Unassembled WGS sequence"/>
</dbReference>